<dbReference type="EMBL" id="MTKT01004399">
    <property type="protein sequence ID" value="OWM71566.1"/>
    <property type="molecule type" value="Genomic_DNA"/>
</dbReference>
<evidence type="ECO:0000313" key="5">
    <source>
        <dbReference type="EMBL" id="OWM71566.1"/>
    </source>
</evidence>
<sequence length="140" mass="15332">MASVAEGRGRRYYCYREVFPFATMVAMESINVGLFTLFKAATEHGMSYHAFLVYIYSIGALILLPAPFISYRSTVLPRLSLKIMAKIGLLGLIGSTSQMIGYTGIAYSSPTLASAISTLLPAFTFILAILFRCFLTTTTT</sequence>
<reference evidence="6 8" key="3">
    <citation type="submission" date="2017-11" db="EMBL/GenBank/DDBJ databases">
        <title>De-novo sequencing of pomegranate (Punica granatum L.) genome.</title>
        <authorList>
            <person name="Akparov Z."/>
            <person name="Amiraslanov A."/>
            <person name="Hajiyeva S."/>
            <person name="Abbasov M."/>
            <person name="Kaur K."/>
            <person name="Hamwieh A."/>
            <person name="Solovyev V."/>
            <person name="Salamov A."/>
            <person name="Braich B."/>
            <person name="Kosarev P."/>
            <person name="Mahmoud A."/>
            <person name="Hajiyev E."/>
            <person name="Babayeva S."/>
            <person name="Izzatullayeva V."/>
            <person name="Mammadov A."/>
            <person name="Mammadov A."/>
            <person name="Sharifova S."/>
            <person name="Ojaghi J."/>
            <person name="Eynullazada K."/>
            <person name="Bayramov B."/>
            <person name="Abdulazimova A."/>
            <person name="Shahmuradov I."/>
        </authorList>
    </citation>
    <scope>NUCLEOTIDE SEQUENCE [LARGE SCALE GENOMIC DNA]</scope>
    <source>
        <strain evidence="6">AG2017</strain>
        <strain evidence="8">cv. AG2017</strain>
        <tissue evidence="6">Leaf</tissue>
    </source>
</reference>
<evidence type="ECO:0000256" key="3">
    <source>
        <dbReference type="ARBA" id="ARBA00023136"/>
    </source>
</evidence>
<dbReference type="EMBL" id="PGOL01005973">
    <property type="protein sequence ID" value="PKI34345.1"/>
    <property type="molecule type" value="Genomic_DNA"/>
</dbReference>
<feature type="transmembrane region" description="Helical" evidence="4">
    <location>
        <begin position="50"/>
        <end position="71"/>
    </location>
</feature>
<dbReference type="PANTHER" id="PTHR31218">
    <property type="entry name" value="WAT1-RELATED PROTEIN"/>
    <property type="match status" value="1"/>
</dbReference>
<evidence type="ECO:0000313" key="7">
    <source>
        <dbReference type="Proteomes" id="UP000197138"/>
    </source>
</evidence>
<feature type="transmembrane region" description="Helical" evidence="4">
    <location>
        <begin position="111"/>
        <end position="135"/>
    </location>
</feature>
<dbReference type="GO" id="GO:0022857">
    <property type="term" value="F:transmembrane transporter activity"/>
    <property type="evidence" value="ECO:0007669"/>
    <property type="project" value="InterPro"/>
</dbReference>
<keyword evidence="3 4" id="KW-0472">Membrane</keyword>
<feature type="transmembrane region" description="Helical" evidence="4">
    <location>
        <begin position="18"/>
        <end position="38"/>
    </location>
</feature>
<protein>
    <recommendedName>
        <fullName evidence="9">WAT1-related protein</fullName>
    </recommendedName>
</protein>
<dbReference type="Proteomes" id="UP000233551">
    <property type="component" value="Unassembled WGS sequence"/>
</dbReference>
<evidence type="ECO:0000313" key="8">
    <source>
        <dbReference type="Proteomes" id="UP000233551"/>
    </source>
</evidence>
<evidence type="ECO:0000313" key="6">
    <source>
        <dbReference type="EMBL" id="PKI34345.1"/>
    </source>
</evidence>
<dbReference type="Proteomes" id="UP000197138">
    <property type="component" value="Unassembled WGS sequence"/>
</dbReference>
<keyword evidence="8" id="KW-1185">Reference proteome</keyword>
<feature type="transmembrane region" description="Helical" evidence="4">
    <location>
        <begin position="83"/>
        <end position="105"/>
    </location>
</feature>
<evidence type="ECO:0000256" key="4">
    <source>
        <dbReference type="SAM" id="Phobius"/>
    </source>
</evidence>
<keyword evidence="1 4" id="KW-0812">Transmembrane</keyword>
<evidence type="ECO:0000256" key="2">
    <source>
        <dbReference type="ARBA" id="ARBA00022989"/>
    </source>
</evidence>
<evidence type="ECO:0008006" key="9">
    <source>
        <dbReference type="Google" id="ProtNLM"/>
    </source>
</evidence>
<dbReference type="GO" id="GO:0016020">
    <property type="term" value="C:membrane"/>
    <property type="evidence" value="ECO:0007669"/>
    <property type="project" value="InterPro"/>
</dbReference>
<organism evidence="5 7">
    <name type="scientific">Punica granatum</name>
    <name type="common">Pomegranate</name>
    <dbReference type="NCBI Taxonomy" id="22663"/>
    <lineage>
        <taxon>Eukaryota</taxon>
        <taxon>Viridiplantae</taxon>
        <taxon>Streptophyta</taxon>
        <taxon>Embryophyta</taxon>
        <taxon>Tracheophyta</taxon>
        <taxon>Spermatophyta</taxon>
        <taxon>Magnoliopsida</taxon>
        <taxon>eudicotyledons</taxon>
        <taxon>Gunneridae</taxon>
        <taxon>Pentapetalae</taxon>
        <taxon>rosids</taxon>
        <taxon>malvids</taxon>
        <taxon>Myrtales</taxon>
        <taxon>Lythraceae</taxon>
        <taxon>Punica</taxon>
    </lineage>
</organism>
<name>A0A218WFX1_PUNGR</name>
<accession>A0A218WFX1</accession>
<comment type="caution">
    <text evidence="5">The sequence shown here is derived from an EMBL/GenBank/DDBJ whole genome shotgun (WGS) entry which is preliminary data.</text>
</comment>
<reference evidence="7" key="1">
    <citation type="journal article" date="2017" name="Plant J.">
        <title>The pomegranate (Punica granatum L.) genome and the genomics of punicalagin biosynthesis.</title>
        <authorList>
            <person name="Qin G."/>
            <person name="Xu C."/>
            <person name="Ming R."/>
            <person name="Tang H."/>
            <person name="Guyot R."/>
            <person name="Kramer E.M."/>
            <person name="Hu Y."/>
            <person name="Yi X."/>
            <person name="Qi Y."/>
            <person name="Xu X."/>
            <person name="Gao Z."/>
            <person name="Pan H."/>
            <person name="Jian J."/>
            <person name="Tian Y."/>
            <person name="Yue Z."/>
            <person name="Xu Y."/>
        </authorList>
    </citation>
    <scope>NUCLEOTIDE SEQUENCE [LARGE SCALE GENOMIC DNA]</scope>
    <source>
        <strain evidence="7">cv. Dabenzi</strain>
    </source>
</reference>
<dbReference type="InterPro" id="IPR030184">
    <property type="entry name" value="WAT1-related"/>
</dbReference>
<gene>
    <name evidence="5" type="ORF">CDL15_Pgr005753</name>
    <name evidence="6" type="ORF">CRG98_045261</name>
</gene>
<keyword evidence="2 4" id="KW-1133">Transmembrane helix</keyword>
<dbReference type="STRING" id="22663.A0A218WFX1"/>
<evidence type="ECO:0000256" key="1">
    <source>
        <dbReference type="ARBA" id="ARBA00022692"/>
    </source>
</evidence>
<proteinExistence type="predicted"/>
<dbReference type="AlphaFoldDB" id="A0A218WFX1"/>
<reference evidence="5" key="2">
    <citation type="submission" date="2017-06" db="EMBL/GenBank/DDBJ databases">
        <title>The pomegranate genome and the genomics of punicalagin biosynthesis.</title>
        <authorList>
            <person name="Xu C."/>
        </authorList>
    </citation>
    <scope>NUCLEOTIDE SEQUENCE [LARGE SCALE GENOMIC DNA]</scope>
    <source>
        <tissue evidence="5">Fresh leaf</tissue>
    </source>
</reference>